<organism evidence="1 2">
    <name type="scientific">Shewanella benthica</name>
    <dbReference type="NCBI Taxonomy" id="43661"/>
    <lineage>
        <taxon>Bacteria</taxon>
        <taxon>Pseudomonadati</taxon>
        <taxon>Pseudomonadota</taxon>
        <taxon>Gammaproteobacteria</taxon>
        <taxon>Alteromonadales</taxon>
        <taxon>Shewanellaceae</taxon>
        <taxon>Shewanella</taxon>
    </lineage>
</organism>
<gene>
    <name evidence="1" type="ORF">SHEWBE_1451</name>
</gene>
<dbReference type="Proteomes" id="UP000250123">
    <property type="component" value="Chromosome SHEWBE"/>
</dbReference>
<evidence type="ECO:0000313" key="2">
    <source>
        <dbReference type="Proteomes" id="UP000250123"/>
    </source>
</evidence>
<dbReference type="AlphaFoldDB" id="A0A330M6M9"/>
<reference evidence="2" key="1">
    <citation type="submission" date="2018-06" db="EMBL/GenBank/DDBJ databases">
        <authorList>
            <person name="Cea G.-C."/>
            <person name="William W."/>
        </authorList>
    </citation>
    <scope>NUCLEOTIDE SEQUENCE [LARGE SCALE GENOMIC DNA]</scope>
    <source>
        <strain evidence="2">DB21MT-2</strain>
    </source>
</reference>
<protein>
    <submittedName>
        <fullName evidence="1">Uncharacterized protein</fullName>
    </submittedName>
</protein>
<proteinExistence type="predicted"/>
<dbReference type="EMBL" id="LS483452">
    <property type="protein sequence ID" value="SQH75417.1"/>
    <property type="molecule type" value="Genomic_DNA"/>
</dbReference>
<accession>A0A330M6M9</accession>
<name>A0A330M6M9_9GAMM</name>
<evidence type="ECO:0000313" key="1">
    <source>
        <dbReference type="EMBL" id="SQH75417.1"/>
    </source>
</evidence>
<dbReference type="KEGG" id="sbk:SHEWBE_1451"/>
<sequence>MAYFAVNIEVGRYCIKTVLYVRIASLMDWPFIMFHSFEE</sequence>